<accession>A0ABP5ZPF7</accession>
<evidence type="ECO:0000313" key="7">
    <source>
        <dbReference type="EMBL" id="GAA2501072.1"/>
    </source>
</evidence>
<keyword evidence="8" id="KW-1185">Reference proteome</keyword>
<reference evidence="8" key="1">
    <citation type="journal article" date="2019" name="Int. J. Syst. Evol. Microbiol.">
        <title>The Global Catalogue of Microorganisms (GCM) 10K type strain sequencing project: providing services to taxonomists for standard genome sequencing and annotation.</title>
        <authorList>
            <consortium name="The Broad Institute Genomics Platform"/>
            <consortium name="The Broad Institute Genome Sequencing Center for Infectious Disease"/>
            <person name="Wu L."/>
            <person name="Ma J."/>
        </authorList>
    </citation>
    <scope>NUCLEOTIDE SEQUENCE [LARGE SCALE GENOMIC DNA]</scope>
    <source>
        <strain evidence="8">JCM 16259</strain>
    </source>
</reference>
<evidence type="ECO:0000313" key="8">
    <source>
        <dbReference type="Proteomes" id="UP001500730"/>
    </source>
</evidence>
<evidence type="ECO:0000256" key="3">
    <source>
        <dbReference type="ARBA" id="ARBA00022989"/>
    </source>
</evidence>
<gene>
    <name evidence="7" type="ORF">GCM10009858_44200</name>
</gene>
<evidence type="ECO:0000256" key="1">
    <source>
        <dbReference type="ARBA" id="ARBA00004141"/>
    </source>
</evidence>
<feature type="transmembrane region" description="Helical" evidence="5">
    <location>
        <begin position="347"/>
        <end position="365"/>
    </location>
</feature>
<comment type="caution">
    <text evidence="7">The sequence shown here is derived from an EMBL/GenBank/DDBJ whole genome shotgun (WGS) entry which is preliminary data.</text>
</comment>
<keyword evidence="2 5" id="KW-0812">Transmembrane</keyword>
<feature type="transmembrane region" description="Helical" evidence="5">
    <location>
        <begin position="170"/>
        <end position="193"/>
    </location>
</feature>
<feature type="transmembrane region" description="Helical" evidence="5">
    <location>
        <begin position="257"/>
        <end position="278"/>
    </location>
</feature>
<dbReference type="Proteomes" id="UP001500730">
    <property type="component" value="Unassembled WGS sequence"/>
</dbReference>
<protein>
    <recommendedName>
        <fullName evidence="6">ABC-2 type transporter transmembrane domain-containing protein</fullName>
    </recommendedName>
</protein>
<feature type="transmembrane region" description="Helical" evidence="5">
    <location>
        <begin position="214"/>
        <end position="237"/>
    </location>
</feature>
<evidence type="ECO:0000256" key="5">
    <source>
        <dbReference type="SAM" id="Phobius"/>
    </source>
</evidence>
<feature type="transmembrane region" description="Helical" evidence="5">
    <location>
        <begin position="290"/>
        <end position="311"/>
    </location>
</feature>
<keyword evidence="3 5" id="KW-1133">Transmembrane helix</keyword>
<sequence length="398" mass="41874">MTWWHGTSLVLSRGLREQLRSKTFKIVTGVLLLLSIGAVVVPRLITGGPPTYTLATVGRAPVALTTALGSAARSADFRTTYVVRTDEVGVRSAVQRGEATVGLAGERMYVAERTAGPFPGIVAQSLVRIETLRVLTDLGLTNAQVARLDSVRPPEQVFVASAQDQGRANVGYAVGLVLYLALLFSGQVISMTVATEKASRISEVLLAVLRPSQVLVGTVLAVATVATLQLLVLAVPVLVGASVTGSSWLPAVAAPDLALAITWFVLGFCLFAFLYAAGGALVDKVTEAGTAVLPVTMLIIAGYMLGVIVVIGSPSSAWSVVVSLFPLTAPLTMPIRWASGEVPVYQLALSLLLTALAGLGSIWLASTVYRRALVITGHRVRLLELFRRGGGSGHRRSR</sequence>
<evidence type="ECO:0000256" key="4">
    <source>
        <dbReference type="ARBA" id="ARBA00023136"/>
    </source>
</evidence>
<dbReference type="RefSeq" id="WP_344257270.1">
    <property type="nucleotide sequence ID" value="NZ_BAAARE010000032.1"/>
</dbReference>
<keyword evidence="4 5" id="KW-0472">Membrane</keyword>
<organism evidence="7 8">
    <name type="scientific">Terrabacter carboxydivorans</name>
    <dbReference type="NCBI Taxonomy" id="619730"/>
    <lineage>
        <taxon>Bacteria</taxon>
        <taxon>Bacillati</taxon>
        <taxon>Actinomycetota</taxon>
        <taxon>Actinomycetes</taxon>
        <taxon>Micrococcales</taxon>
        <taxon>Intrasporangiaceae</taxon>
        <taxon>Terrabacter</taxon>
    </lineage>
</organism>
<feature type="domain" description="ABC-2 type transporter transmembrane" evidence="6">
    <location>
        <begin position="163"/>
        <end position="365"/>
    </location>
</feature>
<proteinExistence type="predicted"/>
<dbReference type="Pfam" id="PF12698">
    <property type="entry name" value="ABC2_membrane_3"/>
    <property type="match status" value="1"/>
</dbReference>
<evidence type="ECO:0000259" key="6">
    <source>
        <dbReference type="Pfam" id="PF12698"/>
    </source>
</evidence>
<evidence type="ECO:0000256" key="2">
    <source>
        <dbReference type="ARBA" id="ARBA00022692"/>
    </source>
</evidence>
<dbReference type="InterPro" id="IPR013525">
    <property type="entry name" value="ABC2_TM"/>
</dbReference>
<name>A0ABP5ZPF7_9MICO</name>
<dbReference type="EMBL" id="BAAARE010000032">
    <property type="protein sequence ID" value="GAA2501072.1"/>
    <property type="molecule type" value="Genomic_DNA"/>
</dbReference>
<comment type="subcellular location">
    <subcellularLocation>
        <location evidence="1">Membrane</location>
        <topology evidence="1">Multi-pass membrane protein</topology>
    </subcellularLocation>
</comment>
<feature type="transmembrane region" description="Helical" evidence="5">
    <location>
        <begin position="26"/>
        <end position="45"/>
    </location>
</feature>